<dbReference type="OMA" id="MMYLSRP"/>
<dbReference type="KEGG" id="tut:107365913"/>
<proteinExistence type="predicted"/>
<sequence>MRLTNQLLKWKGAYIGPMPKYPGKVTTGKTRWVPPVWTGTKADFFYELSATQEAMNVLAKPYISKDQESKLLQHQGKTKPDHWDDFMWKKYVAPPKHRYAAHFMACLPRTRKFEDED</sequence>
<dbReference type="GO" id="GO:0005761">
    <property type="term" value="C:mitochondrial ribosome"/>
    <property type="evidence" value="ECO:0007669"/>
    <property type="project" value="InterPro"/>
</dbReference>
<evidence type="ECO:0000313" key="2">
    <source>
        <dbReference type="Proteomes" id="UP000015104"/>
    </source>
</evidence>
<dbReference type="EnsemblMetazoa" id="tetur16g00910.1">
    <property type="protein sequence ID" value="tetur16g00910.1"/>
    <property type="gene ID" value="tetur16g00910"/>
</dbReference>
<dbReference type="OrthoDB" id="6019958at2759"/>
<dbReference type="EMBL" id="CAEY01000276">
    <property type="status" value="NOT_ANNOTATED_CDS"/>
    <property type="molecule type" value="Genomic_DNA"/>
</dbReference>
<organism evidence="1 2">
    <name type="scientific">Tetranychus urticae</name>
    <name type="common">Two-spotted spider mite</name>
    <dbReference type="NCBI Taxonomy" id="32264"/>
    <lineage>
        <taxon>Eukaryota</taxon>
        <taxon>Metazoa</taxon>
        <taxon>Ecdysozoa</taxon>
        <taxon>Arthropoda</taxon>
        <taxon>Chelicerata</taxon>
        <taxon>Arachnida</taxon>
        <taxon>Acari</taxon>
        <taxon>Acariformes</taxon>
        <taxon>Trombidiformes</taxon>
        <taxon>Prostigmata</taxon>
        <taxon>Eleutherengona</taxon>
        <taxon>Raphignathae</taxon>
        <taxon>Tetranychoidea</taxon>
        <taxon>Tetranychidae</taxon>
        <taxon>Tetranychus</taxon>
    </lineage>
</organism>
<protein>
    <submittedName>
        <fullName evidence="1">Uncharacterized protein</fullName>
    </submittedName>
</protein>
<gene>
    <name evidence="1" type="primary">107365913</name>
</gene>
<reference evidence="1" key="2">
    <citation type="submission" date="2015-06" db="UniProtKB">
        <authorList>
            <consortium name="EnsemblMetazoa"/>
        </authorList>
    </citation>
    <scope>IDENTIFICATION</scope>
</reference>
<name>T1KNG6_TETUR</name>
<dbReference type="Pfam" id="PF14978">
    <property type="entry name" value="MRP-63"/>
    <property type="match status" value="1"/>
</dbReference>
<accession>T1KNG6</accession>
<dbReference type="HOGENOM" id="CLU_2087905_0_0_1"/>
<dbReference type="Proteomes" id="UP000015104">
    <property type="component" value="Unassembled WGS sequence"/>
</dbReference>
<dbReference type="InterPro" id="IPR016576">
    <property type="entry name" value="Ribosomal_mL63"/>
</dbReference>
<evidence type="ECO:0000313" key="1">
    <source>
        <dbReference type="EnsemblMetazoa" id="tetur16g00910.1"/>
    </source>
</evidence>
<keyword evidence="2" id="KW-1185">Reference proteome</keyword>
<reference evidence="2" key="1">
    <citation type="submission" date="2011-08" db="EMBL/GenBank/DDBJ databases">
        <authorList>
            <person name="Rombauts S."/>
        </authorList>
    </citation>
    <scope>NUCLEOTIDE SEQUENCE</scope>
    <source>
        <strain evidence="2">London</strain>
    </source>
</reference>
<dbReference type="AlphaFoldDB" id="T1KNG6"/>